<evidence type="ECO:0000256" key="1">
    <source>
        <dbReference type="SAM" id="MobiDB-lite"/>
    </source>
</evidence>
<evidence type="ECO:0000313" key="3">
    <source>
        <dbReference type="Proteomes" id="UP000824120"/>
    </source>
</evidence>
<evidence type="ECO:0000313" key="2">
    <source>
        <dbReference type="EMBL" id="KAG5596775.1"/>
    </source>
</evidence>
<accession>A0A9J5YA27</accession>
<dbReference type="EMBL" id="JACXVP010000007">
    <property type="protein sequence ID" value="KAG5596775.1"/>
    <property type="molecule type" value="Genomic_DNA"/>
</dbReference>
<feature type="compositionally biased region" description="Low complexity" evidence="1">
    <location>
        <begin position="7"/>
        <end position="20"/>
    </location>
</feature>
<organism evidence="2 3">
    <name type="scientific">Solanum commersonii</name>
    <name type="common">Commerson's wild potato</name>
    <name type="synonym">Commerson's nightshade</name>
    <dbReference type="NCBI Taxonomy" id="4109"/>
    <lineage>
        <taxon>Eukaryota</taxon>
        <taxon>Viridiplantae</taxon>
        <taxon>Streptophyta</taxon>
        <taxon>Embryophyta</taxon>
        <taxon>Tracheophyta</taxon>
        <taxon>Spermatophyta</taxon>
        <taxon>Magnoliopsida</taxon>
        <taxon>eudicotyledons</taxon>
        <taxon>Gunneridae</taxon>
        <taxon>Pentapetalae</taxon>
        <taxon>asterids</taxon>
        <taxon>lamiids</taxon>
        <taxon>Solanales</taxon>
        <taxon>Solanaceae</taxon>
        <taxon>Solanoideae</taxon>
        <taxon>Solaneae</taxon>
        <taxon>Solanum</taxon>
    </lineage>
</organism>
<dbReference type="Proteomes" id="UP000824120">
    <property type="component" value="Chromosome 7"/>
</dbReference>
<reference evidence="2 3" key="1">
    <citation type="submission" date="2020-09" db="EMBL/GenBank/DDBJ databases">
        <title>De no assembly of potato wild relative species, Solanum commersonii.</title>
        <authorList>
            <person name="Cho K."/>
        </authorList>
    </citation>
    <scope>NUCLEOTIDE SEQUENCE [LARGE SCALE GENOMIC DNA]</scope>
    <source>
        <strain evidence="2">LZ3.2</strain>
        <tissue evidence="2">Leaf</tissue>
    </source>
</reference>
<sequence>MENLPVSPFSESTLASSSSSLTQKNPNDLCALTPNQLMLLIHDASIREEVIHHLYKGIGGVFRDNCGNWITGFYK</sequence>
<keyword evidence="3" id="KW-1185">Reference proteome</keyword>
<name>A0A9J5YA27_SOLCO</name>
<gene>
    <name evidence="2" type="ORF">H5410_038007</name>
</gene>
<proteinExistence type="predicted"/>
<dbReference type="AlphaFoldDB" id="A0A9J5YA27"/>
<feature type="region of interest" description="Disordered" evidence="1">
    <location>
        <begin position="1"/>
        <end position="24"/>
    </location>
</feature>
<comment type="caution">
    <text evidence="2">The sequence shown here is derived from an EMBL/GenBank/DDBJ whole genome shotgun (WGS) entry which is preliminary data.</text>
</comment>
<protein>
    <submittedName>
        <fullName evidence="2">Uncharacterized protein</fullName>
    </submittedName>
</protein>